<evidence type="ECO:0000313" key="4">
    <source>
        <dbReference type="Proteomes" id="UP000192223"/>
    </source>
</evidence>
<evidence type="ECO:0000256" key="1">
    <source>
        <dbReference type="SAM" id="MobiDB-lite"/>
    </source>
</evidence>
<dbReference type="InterPro" id="IPR042307">
    <property type="entry name" value="Reeler_sf"/>
</dbReference>
<dbReference type="InterPro" id="IPR051237">
    <property type="entry name" value="Ferric-chelate_Red/DefProt"/>
</dbReference>
<evidence type="ECO:0000259" key="3">
    <source>
        <dbReference type="PROSITE" id="PS51019"/>
    </source>
</evidence>
<dbReference type="Pfam" id="PF02014">
    <property type="entry name" value="Reeler"/>
    <property type="match status" value="1"/>
</dbReference>
<protein>
    <submittedName>
        <fullName evidence="5">Defense protein 3</fullName>
    </submittedName>
</protein>
<feature type="domain" description="Reelin" evidence="3">
    <location>
        <begin position="16"/>
        <end position="161"/>
    </location>
</feature>
<feature type="region of interest" description="Disordered" evidence="1">
    <location>
        <begin position="33"/>
        <end position="55"/>
    </location>
</feature>
<dbReference type="InterPro" id="IPR002861">
    <property type="entry name" value="Reeler_dom"/>
</dbReference>
<keyword evidence="2" id="KW-0732">Signal</keyword>
<dbReference type="CDD" id="cd08544">
    <property type="entry name" value="Reeler"/>
    <property type="match status" value="1"/>
</dbReference>
<dbReference type="GeneID" id="108743214"/>
<feature type="signal peptide" evidence="2">
    <location>
        <begin position="1"/>
        <end position="21"/>
    </location>
</feature>
<name>A0A1W4XN39_AGRPL</name>
<dbReference type="Proteomes" id="UP000192223">
    <property type="component" value="Unplaced"/>
</dbReference>
<evidence type="ECO:0000256" key="2">
    <source>
        <dbReference type="SAM" id="SignalP"/>
    </source>
</evidence>
<dbReference type="KEGG" id="apln:108743214"/>
<dbReference type="AlphaFoldDB" id="A0A1W4XN39"/>
<keyword evidence="4" id="KW-1185">Reference proteome</keyword>
<gene>
    <name evidence="5" type="primary">LOC108743214</name>
</gene>
<dbReference type="Gene3D" id="2.60.40.4060">
    <property type="entry name" value="Reeler domain"/>
    <property type="match status" value="1"/>
</dbReference>
<dbReference type="PANTHER" id="PTHR45828:SF40">
    <property type="entry name" value="REELIN DOMAIN-CONTAINING PROTEIN"/>
    <property type="match status" value="1"/>
</dbReference>
<sequence>MLRYFSVLLIFSVECVRLSSGFPDGAPVDVCVKPKPNRPNHSGAKPQPADTNPYTVTASDSYYRPGTQITVTIAGREYFKGFFIQARDARTNEWIGDWIETPNAKRHPECSSITHADPKLKQQATLLWQAPKNAGSGQVYFTGTVLRDYSTFWSEIVAEVA</sequence>
<evidence type="ECO:0000313" key="5">
    <source>
        <dbReference type="RefSeq" id="XP_018334197.1"/>
    </source>
</evidence>
<proteinExistence type="predicted"/>
<dbReference type="PANTHER" id="PTHR45828">
    <property type="entry name" value="CYTOCHROME B561/FERRIC REDUCTASE TRANSMEMBRANE"/>
    <property type="match status" value="1"/>
</dbReference>
<feature type="chain" id="PRO_5010733711" evidence="2">
    <location>
        <begin position="22"/>
        <end position="161"/>
    </location>
</feature>
<organism evidence="4 5">
    <name type="scientific">Agrilus planipennis</name>
    <name type="common">Emerald ash borer</name>
    <name type="synonym">Agrilus marcopoli</name>
    <dbReference type="NCBI Taxonomy" id="224129"/>
    <lineage>
        <taxon>Eukaryota</taxon>
        <taxon>Metazoa</taxon>
        <taxon>Ecdysozoa</taxon>
        <taxon>Arthropoda</taxon>
        <taxon>Hexapoda</taxon>
        <taxon>Insecta</taxon>
        <taxon>Pterygota</taxon>
        <taxon>Neoptera</taxon>
        <taxon>Endopterygota</taxon>
        <taxon>Coleoptera</taxon>
        <taxon>Polyphaga</taxon>
        <taxon>Elateriformia</taxon>
        <taxon>Buprestoidea</taxon>
        <taxon>Buprestidae</taxon>
        <taxon>Agrilinae</taxon>
        <taxon>Agrilus</taxon>
    </lineage>
</organism>
<dbReference type="InParanoid" id="A0A1W4XN39"/>
<dbReference type="PROSITE" id="PS51019">
    <property type="entry name" value="REELIN"/>
    <property type="match status" value="1"/>
</dbReference>
<dbReference type="STRING" id="224129.A0A1W4XN39"/>
<dbReference type="OrthoDB" id="2419613at2759"/>
<dbReference type="GO" id="GO:0016020">
    <property type="term" value="C:membrane"/>
    <property type="evidence" value="ECO:0007669"/>
    <property type="project" value="TreeGrafter"/>
</dbReference>
<dbReference type="RefSeq" id="XP_018334197.1">
    <property type="nucleotide sequence ID" value="XM_018478695.1"/>
</dbReference>
<accession>A0A1W4XN39</accession>
<reference evidence="5" key="1">
    <citation type="submission" date="2025-08" db="UniProtKB">
        <authorList>
            <consortium name="RefSeq"/>
        </authorList>
    </citation>
    <scope>IDENTIFICATION</scope>
    <source>
        <tissue evidence="5">Entire body</tissue>
    </source>
</reference>